<protein>
    <submittedName>
        <fullName evidence="1">Uncharacterized protein</fullName>
    </submittedName>
</protein>
<dbReference type="EMBL" id="CASHSV030000823">
    <property type="protein sequence ID" value="CAJ2679650.1"/>
    <property type="molecule type" value="Genomic_DNA"/>
</dbReference>
<accession>A0ACB0MDE6</accession>
<evidence type="ECO:0000313" key="1">
    <source>
        <dbReference type="EMBL" id="CAJ2679650.1"/>
    </source>
</evidence>
<name>A0ACB0MDE6_TRIPR</name>
<keyword evidence="2" id="KW-1185">Reference proteome</keyword>
<reference evidence="1" key="1">
    <citation type="submission" date="2023-10" db="EMBL/GenBank/DDBJ databases">
        <authorList>
            <person name="Rodriguez Cubillos JULIANA M."/>
            <person name="De Vega J."/>
        </authorList>
    </citation>
    <scope>NUCLEOTIDE SEQUENCE</scope>
</reference>
<organism evidence="1 2">
    <name type="scientific">Trifolium pratense</name>
    <name type="common">Red clover</name>
    <dbReference type="NCBI Taxonomy" id="57577"/>
    <lineage>
        <taxon>Eukaryota</taxon>
        <taxon>Viridiplantae</taxon>
        <taxon>Streptophyta</taxon>
        <taxon>Embryophyta</taxon>
        <taxon>Tracheophyta</taxon>
        <taxon>Spermatophyta</taxon>
        <taxon>Magnoliopsida</taxon>
        <taxon>eudicotyledons</taxon>
        <taxon>Gunneridae</taxon>
        <taxon>Pentapetalae</taxon>
        <taxon>rosids</taxon>
        <taxon>fabids</taxon>
        <taxon>Fabales</taxon>
        <taxon>Fabaceae</taxon>
        <taxon>Papilionoideae</taxon>
        <taxon>50 kb inversion clade</taxon>
        <taxon>NPAAA clade</taxon>
        <taxon>Hologalegina</taxon>
        <taxon>IRL clade</taxon>
        <taxon>Trifolieae</taxon>
        <taxon>Trifolium</taxon>
    </lineage>
</organism>
<sequence>MLTRSKEPVLLFDSEIERTARRNRAKSRAMAEIPRRTLRDYFTPSTNITTSIVNPPVQANNFELKPGLIQMIQNSTFRGSPTEDPNAHLKNFIRVADSVKCNGVTPEAIRMRLFPWSLADKATTWLDSMPNDSITTWEQLSQKFLNKYFPPGKAAKIRAEITNFSQYEEESLHEAWERLQDKLRSCPHHGFEKCRILEILYNGLSAQNRGIIDLACGGSMLNKEADEVYNLVAEITADSAQWATNDRHSKKPAGMYKVNAETNFDIKLDAISKQIEALKMEQAQPAPTFHSIDDNTGNPWASLTEEANFLGHKKSDLRPGMQDSLIRYMEKVGHPCMGVLANYMNKTDERLQSIEDLIKAQGQRAPATEEANYIHNPNRNQNDPYSNTYNQGWRNHPNLSWGGQQKWQNSNFYKPPHVQMQEEKKPEANDVLVKFMEQTNEKFGTMEGHISSILTLLSQRTQGSLPTQTEPNPKEKNEHCKAVTLRSGKELNQGNNQDRCVPEKKEEALTEESTFEDHNKAKEKDEPVKVSVPFPQRLRNKHHDKQFARFLEIFKKLHINIPFAEAIAQMPKYAKFLKEIISNKKKLEGFETVELTEECSAIVLKKLPPKLKDPGGFNIPCTIGNSHFDKALCDLGASINLMPLSVFRKLGLQEPTPTNISLQLADRSIAHPRGIVEDVLVKVDKFIFPADFVVLDMEEDEDVPIILGRPFLATGDAIIEVKKGKLTLKLGEEVVFQVFNSLKNPSSFASCNFIQTIDINDVITSDVFDDFREQDPLEKVLTVQGLGMIEGGEEEEFLKFLQAHHPQKNWSNHRFEDLELGNTPKPKPSIEEAPELELKPLPSNMKYVFLNPPSSLPVIISADLTDTMEEQLLRVLRENKEAFGWSIHDIKGISPSICTHRIYMEDDYQPRALPQRRLNPNMKEVVKNEVIKLLDAGIIYPISDSKWVSPVQCVPKKGGTTVMENDKNQLIAVRKTIGWRMCIDFRKLNDATRKDHFPLPFIDQMLERVAGHEYYCCLDGYSGYLQIPVALQDQEKTTFTCPYGTFAYKRMPFGLCNAPATFQRCMMAIFSDLIEKCIEIFMDDFTVFGSSYENCLHNLNLVLQKCRETNLVLNWEKCQFMVQECIILGHKVSNKGIEVDPAKVEVISKLPPPSSVKGVRSFLGHVGFYRRFVKDFSKISKPMTNLLLKEATFNFSDSCLKAFNCLKEKLISAPIVVAPDWSLPFEIMCDASDSAVGAVLGQRKNKVFYTIYYASRTLDDAQRNYTTTEKELLAVVFAFDKFRHYLILSKVIVYTDHAAIRYLLGKQDAKPRLIRWILLLQEFDLEIRDKKGSENFVADHLSRLDHTVMQPSNDGEIKEMFPDERLLAISNYPWFADIVNYLVGKAVPPHFSYQQKNKLISDARQYLWDDPYLFKVCGDQVIRRCVPMEELTGENRLQQLDELDELRLGAYENAKLYKERTKKWHDKRIQLREFQIGDKVLIYNSRLRLFPGKLRSRWFGPYTVTQVFPHGALEVSREDGTTFKVNGQRAKHYEEGLLQVSYATLLSD</sequence>
<proteinExistence type="predicted"/>
<evidence type="ECO:0000313" key="2">
    <source>
        <dbReference type="Proteomes" id="UP001177021"/>
    </source>
</evidence>
<dbReference type="Proteomes" id="UP001177021">
    <property type="component" value="Unassembled WGS sequence"/>
</dbReference>
<comment type="caution">
    <text evidence="1">The sequence shown here is derived from an EMBL/GenBank/DDBJ whole genome shotgun (WGS) entry which is preliminary data.</text>
</comment>
<gene>
    <name evidence="1" type="ORF">MILVUS5_LOCUS41696</name>
</gene>